<proteinExistence type="predicted"/>
<dbReference type="Gene3D" id="1.10.10.60">
    <property type="entry name" value="Homeodomain-like"/>
    <property type="match status" value="1"/>
</dbReference>
<feature type="region of interest" description="Disordered" evidence="5">
    <location>
        <begin position="277"/>
        <end position="305"/>
    </location>
</feature>
<dbReference type="Proteomes" id="UP001500984">
    <property type="component" value="Unassembled WGS sequence"/>
</dbReference>
<dbReference type="Gene3D" id="1.10.357.10">
    <property type="entry name" value="Tetracycline Repressor, domain 2"/>
    <property type="match status" value="1"/>
</dbReference>
<dbReference type="PANTHER" id="PTHR30055">
    <property type="entry name" value="HTH-TYPE TRANSCRIPTIONAL REGULATOR RUTR"/>
    <property type="match status" value="1"/>
</dbReference>
<dbReference type="InterPro" id="IPR011075">
    <property type="entry name" value="TetR_C"/>
</dbReference>
<evidence type="ECO:0000256" key="5">
    <source>
        <dbReference type="SAM" id="MobiDB-lite"/>
    </source>
</evidence>
<name>A0ABN2WJK5_9MICO</name>
<dbReference type="PANTHER" id="PTHR30055:SF234">
    <property type="entry name" value="HTH-TYPE TRANSCRIPTIONAL REGULATOR BETI"/>
    <property type="match status" value="1"/>
</dbReference>
<feature type="compositionally biased region" description="Basic and acidic residues" evidence="5">
    <location>
        <begin position="1"/>
        <end position="16"/>
    </location>
</feature>
<keyword evidence="1" id="KW-0805">Transcription regulation</keyword>
<dbReference type="Pfam" id="PF00440">
    <property type="entry name" value="TetR_N"/>
    <property type="match status" value="1"/>
</dbReference>
<evidence type="ECO:0000256" key="1">
    <source>
        <dbReference type="ARBA" id="ARBA00023015"/>
    </source>
</evidence>
<evidence type="ECO:0000256" key="4">
    <source>
        <dbReference type="PROSITE-ProRule" id="PRU00335"/>
    </source>
</evidence>
<dbReference type="SUPFAM" id="SSF48498">
    <property type="entry name" value="Tetracyclin repressor-like, C-terminal domain"/>
    <property type="match status" value="1"/>
</dbReference>
<dbReference type="InterPro" id="IPR036271">
    <property type="entry name" value="Tet_transcr_reg_TetR-rel_C_sf"/>
</dbReference>
<feature type="compositionally biased region" description="Polar residues" evidence="5">
    <location>
        <begin position="286"/>
        <end position="305"/>
    </location>
</feature>
<feature type="region of interest" description="Disordered" evidence="5">
    <location>
        <begin position="1"/>
        <end position="40"/>
    </location>
</feature>
<dbReference type="PRINTS" id="PR00455">
    <property type="entry name" value="HTHTETR"/>
</dbReference>
<dbReference type="InterPro" id="IPR001647">
    <property type="entry name" value="HTH_TetR"/>
</dbReference>
<keyword evidence="3" id="KW-0804">Transcription</keyword>
<dbReference type="EMBL" id="BAAAPZ010000004">
    <property type="protein sequence ID" value="GAA2093203.1"/>
    <property type="molecule type" value="Genomic_DNA"/>
</dbReference>
<dbReference type="Pfam" id="PF19352">
    <property type="entry name" value="TetR_C_38"/>
    <property type="match status" value="1"/>
</dbReference>
<accession>A0ABN2WJK5</accession>
<dbReference type="PROSITE" id="PS50977">
    <property type="entry name" value="HTH_TETR_2"/>
    <property type="match status" value="1"/>
</dbReference>
<feature type="domain" description="HTH tetR-type" evidence="6">
    <location>
        <begin position="85"/>
        <end position="145"/>
    </location>
</feature>
<keyword evidence="8" id="KW-1185">Reference proteome</keyword>
<sequence>MSGLTEDMHGRRREEVSNTEPSIPHSEVHVPEMATRGQGRHNRRMNQALGKFPAAVDADIEDVRFALSVWSGVSDPAEPKNKRGMRTRQHLLDAGTRALIRHGYVDCAVEDVLQEADVSRGTFYAHFKSKKALFAAIIERSIASRLTSTDVSEMDVPLIRDRIEASVRKFLDSFHQTLGLSLVIEQVAHHDESFRRVRLLIRDSFARRIAKGIRRQQAQGSADPEVDPAEAALAIVSMMSYYAQTELGWRGRQPSEEMVDLLTRFWVKGISLREDAPVRGQDAGTGRTQTAAQGQGSGASSTAAE</sequence>
<evidence type="ECO:0000313" key="8">
    <source>
        <dbReference type="Proteomes" id="UP001500984"/>
    </source>
</evidence>
<comment type="caution">
    <text evidence="7">The sequence shown here is derived from an EMBL/GenBank/DDBJ whole genome shotgun (WGS) entry which is preliminary data.</text>
</comment>
<feature type="DNA-binding region" description="H-T-H motif" evidence="4">
    <location>
        <begin position="108"/>
        <end position="127"/>
    </location>
</feature>
<dbReference type="SUPFAM" id="SSF46689">
    <property type="entry name" value="Homeodomain-like"/>
    <property type="match status" value="1"/>
</dbReference>
<gene>
    <name evidence="7" type="ORF">GCM10009823_11360</name>
</gene>
<dbReference type="InterPro" id="IPR050109">
    <property type="entry name" value="HTH-type_TetR-like_transc_reg"/>
</dbReference>
<evidence type="ECO:0000259" key="6">
    <source>
        <dbReference type="PROSITE" id="PS50977"/>
    </source>
</evidence>
<evidence type="ECO:0000256" key="3">
    <source>
        <dbReference type="ARBA" id="ARBA00023163"/>
    </source>
</evidence>
<organism evidence="7 8">
    <name type="scientific">Brevibacterium salitolerans</name>
    <dbReference type="NCBI Taxonomy" id="1403566"/>
    <lineage>
        <taxon>Bacteria</taxon>
        <taxon>Bacillati</taxon>
        <taxon>Actinomycetota</taxon>
        <taxon>Actinomycetes</taxon>
        <taxon>Micrococcales</taxon>
        <taxon>Brevibacteriaceae</taxon>
        <taxon>Brevibacterium</taxon>
    </lineage>
</organism>
<protein>
    <recommendedName>
        <fullName evidence="6">HTH tetR-type domain-containing protein</fullName>
    </recommendedName>
</protein>
<evidence type="ECO:0000313" key="7">
    <source>
        <dbReference type="EMBL" id="GAA2093203.1"/>
    </source>
</evidence>
<dbReference type="InterPro" id="IPR009057">
    <property type="entry name" value="Homeodomain-like_sf"/>
</dbReference>
<reference evidence="7 8" key="1">
    <citation type="journal article" date="2019" name="Int. J. Syst. Evol. Microbiol.">
        <title>The Global Catalogue of Microorganisms (GCM) 10K type strain sequencing project: providing services to taxonomists for standard genome sequencing and annotation.</title>
        <authorList>
            <consortium name="The Broad Institute Genomics Platform"/>
            <consortium name="The Broad Institute Genome Sequencing Center for Infectious Disease"/>
            <person name="Wu L."/>
            <person name="Ma J."/>
        </authorList>
    </citation>
    <scope>NUCLEOTIDE SEQUENCE [LARGE SCALE GENOMIC DNA]</scope>
    <source>
        <strain evidence="7 8">JCM 15900</strain>
    </source>
</reference>
<evidence type="ECO:0000256" key="2">
    <source>
        <dbReference type="ARBA" id="ARBA00023125"/>
    </source>
</evidence>
<keyword evidence="2 4" id="KW-0238">DNA-binding</keyword>